<sequence>MLPFAIFLLIPISPHAIPPLIPCKYWLQDPFLLSRKYSTNRLSHATACVSLRQSEYLVTRSLDSSMVLNATWRGRCSGRLSSCSGCDKEFFQVSSNADS</sequence>
<feature type="chain" id="PRO_5043617458" description="Secreted protein" evidence="1">
    <location>
        <begin position="17"/>
        <end position="99"/>
    </location>
</feature>
<evidence type="ECO:0000256" key="1">
    <source>
        <dbReference type="SAM" id="SignalP"/>
    </source>
</evidence>
<proteinExistence type="predicted"/>
<dbReference type="EMBL" id="CARXXK010000002">
    <property type="protein sequence ID" value="CAI6354143.1"/>
    <property type="molecule type" value="Genomic_DNA"/>
</dbReference>
<comment type="caution">
    <text evidence="2">The sequence shown here is derived from an EMBL/GenBank/DDBJ whole genome shotgun (WGS) entry which is preliminary data.</text>
</comment>
<feature type="signal peptide" evidence="1">
    <location>
        <begin position="1"/>
        <end position="16"/>
    </location>
</feature>
<evidence type="ECO:0000313" key="3">
    <source>
        <dbReference type="Proteomes" id="UP001160148"/>
    </source>
</evidence>
<reference evidence="2 3" key="1">
    <citation type="submission" date="2023-01" db="EMBL/GenBank/DDBJ databases">
        <authorList>
            <person name="Whitehead M."/>
        </authorList>
    </citation>
    <scope>NUCLEOTIDE SEQUENCE [LARGE SCALE GENOMIC DNA]</scope>
</reference>
<protein>
    <recommendedName>
        <fullName evidence="4">Secreted protein</fullName>
    </recommendedName>
</protein>
<evidence type="ECO:0008006" key="4">
    <source>
        <dbReference type="Google" id="ProtNLM"/>
    </source>
</evidence>
<accession>A0AAV0WEE1</accession>
<keyword evidence="1" id="KW-0732">Signal</keyword>
<organism evidence="2 3">
    <name type="scientific">Macrosiphum euphorbiae</name>
    <name type="common">potato aphid</name>
    <dbReference type="NCBI Taxonomy" id="13131"/>
    <lineage>
        <taxon>Eukaryota</taxon>
        <taxon>Metazoa</taxon>
        <taxon>Ecdysozoa</taxon>
        <taxon>Arthropoda</taxon>
        <taxon>Hexapoda</taxon>
        <taxon>Insecta</taxon>
        <taxon>Pterygota</taxon>
        <taxon>Neoptera</taxon>
        <taxon>Paraneoptera</taxon>
        <taxon>Hemiptera</taxon>
        <taxon>Sternorrhyncha</taxon>
        <taxon>Aphidomorpha</taxon>
        <taxon>Aphidoidea</taxon>
        <taxon>Aphididae</taxon>
        <taxon>Macrosiphini</taxon>
        <taxon>Macrosiphum</taxon>
    </lineage>
</organism>
<name>A0AAV0WEE1_9HEMI</name>
<keyword evidence="3" id="KW-1185">Reference proteome</keyword>
<gene>
    <name evidence="2" type="ORF">MEUPH1_LOCUS10183</name>
</gene>
<evidence type="ECO:0000313" key="2">
    <source>
        <dbReference type="EMBL" id="CAI6354143.1"/>
    </source>
</evidence>
<dbReference type="Proteomes" id="UP001160148">
    <property type="component" value="Unassembled WGS sequence"/>
</dbReference>
<dbReference type="AlphaFoldDB" id="A0AAV0WEE1"/>